<sequence length="241" mass="26654">MAESLQTFDLIDLAKYTKEGQYSPTASKDFHLFYVGRDNVHEILKHVLSRVSVSLYLNMFGYDDDELNDLVMDIVHNPQITCLITLDKSQAGGVHEKKLLDSDAAKDPVGFNTHFVIGQSATHQISHTKGFVADGKVAGEGSTNWSNSGEGTFVLKGQAGGTGYKAQNNTQTIFTDPDAVMRFQNELIAEHIAAHRMPYTSFRAGWRWICENNGLKNHLKGGWARGPSVLLLSARTRKAIL</sequence>
<evidence type="ECO:0000259" key="1">
    <source>
        <dbReference type="PROSITE" id="PS50035"/>
    </source>
</evidence>
<comment type="caution">
    <text evidence="2">The sequence shown here is derived from an EMBL/GenBank/DDBJ whole genome shotgun (WGS) entry which is preliminary data.</text>
</comment>
<dbReference type="GO" id="GO:0003824">
    <property type="term" value="F:catalytic activity"/>
    <property type="evidence" value="ECO:0007669"/>
    <property type="project" value="InterPro"/>
</dbReference>
<dbReference type="Gene3D" id="3.30.870.10">
    <property type="entry name" value="Endonuclease Chain A"/>
    <property type="match status" value="1"/>
</dbReference>
<dbReference type="RefSeq" id="WP_184096876.1">
    <property type="nucleotide sequence ID" value="NZ_JACHHN010000001.1"/>
</dbReference>
<dbReference type="AlphaFoldDB" id="A0A840R9N1"/>
<accession>A0A840R9N1</accession>
<keyword evidence="3" id="KW-1185">Reference proteome</keyword>
<dbReference type="Proteomes" id="UP000543030">
    <property type="component" value="Unassembled WGS sequence"/>
</dbReference>
<dbReference type="PROSITE" id="PS50035">
    <property type="entry name" value="PLD"/>
    <property type="match status" value="1"/>
</dbReference>
<feature type="domain" description="PLD phosphodiesterase" evidence="1">
    <location>
        <begin position="122"/>
        <end position="149"/>
    </location>
</feature>
<name>A0A840R9N1_9NEIS</name>
<dbReference type="GO" id="GO:0006793">
    <property type="term" value="P:phosphorus metabolic process"/>
    <property type="evidence" value="ECO:0007669"/>
    <property type="project" value="UniProtKB-ARBA"/>
</dbReference>
<proteinExistence type="predicted"/>
<reference evidence="2 3" key="1">
    <citation type="submission" date="2020-08" db="EMBL/GenBank/DDBJ databases">
        <title>Genomic Encyclopedia of Type Strains, Phase IV (KMG-IV): sequencing the most valuable type-strain genomes for metagenomic binning, comparative biology and taxonomic classification.</title>
        <authorList>
            <person name="Goeker M."/>
        </authorList>
    </citation>
    <scope>NUCLEOTIDE SEQUENCE [LARGE SCALE GENOMIC DNA]</scope>
    <source>
        <strain evidence="2 3">DSM 18233</strain>
    </source>
</reference>
<gene>
    <name evidence="2" type="ORF">HNQ50_000327</name>
</gene>
<dbReference type="SUPFAM" id="SSF56024">
    <property type="entry name" value="Phospholipase D/nuclease"/>
    <property type="match status" value="1"/>
</dbReference>
<protein>
    <recommendedName>
        <fullName evidence="1">PLD phosphodiesterase domain-containing protein</fullName>
    </recommendedName>
</protein>
<evidence type="ECO:0000313" key="3">
    <source>
        <dbReference type="Proteomes" id="UP000543030"/>
    </source>
</evidence>
<organism evidence="2 3">
    <name type="scientific">Silvimonas terrae</name>
    <dbReference type="NCBI Taxonomy" id="300266"/>
    <lineage>
        <taxon>Bacteria</taxon>
        <taxon>Pseudomonadati</taxon>
        <taxon>Pseudomonadota</taxon>
        <taxon>Betaproteobacteria</taxon>
        <taxon>Neisseriales</taxon>
        <taxon>Chitinibacteraceae</taxon>
        <taxon>Silvimonas</taxon>
    </lineage>
</organism>
<dbReference type="EMBL" id="JACHHN010000001">
    <property type="protein sequence ID" value="MBB5189617.1"/>
    <property type="molecule type" value="Genomic_DNA"/>
</dbReference>
<dbReference type="InterPro" id="IPR001736">
    <property type="entry name" value="PLipase_D/transphosphatidylase"/>
</dbReference>
<evidence type="ECO:0000313" key="2">
    <source>
        <dbReference type="EMBL" id="MBB5189617.1"/>
    </source>
</evidence>